<keyword evidence="3" id="KW-0812">Transmembrane</keyword>
<dbReference type="InterPro" id="IPR011701">
    <property type="entry name" value="MFS"/>
</dbReference>
<dbReference type="SUPFAM" id="SSF103473">
    <property type="entry name" value="MFS general substrate transporter"/>
    <property type="match status" value="1"/>
</dbReference>
<dbReference type="Pfam" id="PF07690">
    <property type="entry name" value="MFS_1"/>
    <property type="match status" value="1"/>
</dbReference>
<dbReference type="OrthoDB" id="9812221at2"/>
<evidence type="ECO:0000256" key="2">
    <source>
        <dbReference type="ARBA" id="ARBA00022475"/>
    </source>
</evidence>
<evidence type="ECO:0000256" key="3">
    <source>
        <dbReference type="ARBA" id="ARBA00022692"/>
    </source>
</evidence>
<comment type="subcellular location">
    <subcellularLocation>
        <location evidence="1">Cell membrane</location>
        <topology evidence="1">Multi-pass membrane protein</topology>
    </subcellularLocation>
</comment>
<evidence type="ECO:0000256" key="4">
    <source>
        <dbReference type="ARBA" id="ARBA00022989"/>
    </source>
</evidence>
<keyword evidence="5" id="KW-0472">Membrane</keyword>
<keyword evidence="2" id="KW-1003">Cell membrane</keyword>
<dbReference type="RefSeq" id="WP_119838825.1">
    <property type="nucleotide sequence ID" value="NZ_CP060436.1"/>
</dbReference>
<evidence type="ECO:0000256" key="1">
    <source>
        <dbReference type="ARBA" id="ARBA00004651"/>
    </source>
</evidence>
<dbReference type="InterPro" id="IPR050189">
    <property type="entry name" value="MFS_Efflux_Transporters"/>
</dbReference>
<dbReference type="AlphaFoldDB" id="A0A418SHR5"/>
<name>A0A418SHR5_9RHOB</name>
<dbReference type="GO" id="GO:0005886">
    <property type="term" value="C:plasma membrane"/>
    <property type="evidence" value="ECO:0007669"/>
    <property type="project" value="UniProtKB-SubCell"/>
</dbReference>
<dbReference type="PROSITE" id="PS50850">
    <property type="entry name" value="MFS"/>
    <property type="match status" value="1"/>
</dbReference>
<dbReference type="Proteomes" id="UP000283786">
    <property type="component" value="Chromosome"/>
</dbReference>
<gene>
    <name evidence="7" type="ORF">PSAL_014830</name>
</gene>
<dbReference type="InterPro" id="IPR005829">
    <property type="entry name" value="Sugar_transporter_CS"/>
</dbReference>
<sequence length="698" mass="74191">MTRLLAWLAASVLATAILAPFLLFGVYTFGIYERALLPQYEERADVVASGIERRLSLGLRLFGELSALRDIDEILANAADNSPQTAFLVVTDAAGQVIAQDPPVVANFQQMILVTDDSGGSGLNKLIETRVERAFDLIFPAPPEAEEGWSHIYESYLISRRPIGDAADPAGYVYLGTDTTLLDSLRRDLSLNMLIVFAAAMLLGFECLLLIAGVSLLRPLTALRFLQQQLSDGDLRHTARASGPFGTAELIRQTNRFIRNTITRAAAQGGSITGLSLPGSGHPTLWRAPVAHLIRLPLILFFLSEAILRPSLPLFLQGILPVGQGGQDLQVGLAMAAFLLASLIGIVVGARFCNRARVKRVILLGVVVSALGTFGHVIVATVAEAALFRGVAGLGYGIVYAAAQVYIVEHSDRRRRTTGFSLFFIAVVGADIVGPAIGGILADRLGVDAAFYMATTALALSFMTTLGILPSEKPLPKPPRPSFRESLHPTGAILRNRRYIGLIFGMAIPAKLLLNGGLFLCLPLAVASLGGGAAAAGQLFMIYGLVVLLSASLIARAIDRWNLVAPVVCIGTIMSALALALPELVGSSWALVPCVAIFAFGQALSVPSQMSFLLHLTPSEQTRFGAATVIGQYRFMERLGSLAGPIIGAALLTILTPTQSLLCLGLVAMLLAGLASTYFLIVGECDEEEAIDALLVRT</sequence>
<dbReference type="Gene3D" id="1.20.1250.20">
    <property type="entry name" value="MFS general substrate transporter like domains"/>
    <property type="match status" value="1"/>
</dbReference>
<feature type="domain" description="Major facilitator superfamily (MFS) profile" evidence="6">
    <location>
        <begin position="290"/>
        <end position="698"/>
    </location>
</feature>
<dbReference type="EMBL" id="CP060436">
    <property type="protein sequence ID" value="QPM90248.1"/>
    <property type="molecule type" value="Genomic_DNA"/>
</dbReference>
<accession>A0A418SHR5</accession>
<keyword evidence="4" id="KW-1133">Transmembrane helix</keyword>
<evidence type="ECO:0000313" key="7">
    <source>
        <dbReference type="EMBL" id="QPM90248.1"/>
    </source>
</evidence>
<dbReference type="PANTHER" id="PTHR43124:SF3">
    <property type="entry name" value="CHLORAMPHENICOL EFFLUX PUMP RV0191"/>
    <property type="match status" value="1"/>
</dbReference>
<proteinExistence type="predicted"/>
<evidence type="ECO:0000256" key="5">
    <source>
        <dbReference type="ARBA" id="ARBA00023136"/>
    </source>
</evidence>
<dbReference type="PROSITE" id="PS00217">
    <property type="entry name" value="SUGAR_TRANSPORT_2"/>
    <property type="match status" value="1"/>
</dbReference>
<dbReference type="KEGG" id="palw:PSAL_014830"/>
<dbReference type="PRINTS" id="PR01036">
    <property type="entry name" value="TCRTETB"/>
</dbReference>
<dbReference type="PANTHER" id="PTHR43124">
    <property type="entry name" value="PURINE EFFLUX PUMP PBUE"/>
    <property type="match status" value="1"/>
</dbReference>
<evidence type="ECO:0000259" key="6">
    <source>
        <dbReference type="PROSITE" id="PS50850"/>
    </source>
</evidence>
<protein>
    <recommendedName>
        <fullName evidence="6">Major facilitator superfamily (MFS) profile domain-containing protein</fullName>
    </recommendedName>
</protein>
<keyword evidence="8" id="KW-1185">Reference proteome</keyword>
<dbReference type="InterPro" id="IPR020846">
    <property type="entry name" value="MFS_dom"/>
</dbReference>
<evidence type="ECO:0000313" key="8">
    <source>
        <dbReference type="Proteomes" id="UP000283786"/>
    </source>
</evidence>
<organism evidence="7 8">
    <name type="scientific">Pseudooceanicola algae</name>
    <dbReference type="NCBI Taxonomy" id="1537215"/>
    <lineage>
        <taxon>Bacteria</taxon>
        <taxon>Pseudomonadati</taxon>
        <taxon>Pseudomonadota</taxon>
        <taxon>Alphaproteobacteria</taxon>
        <taxon>Rhodobacterales</taxon>
        <taxon>Paracoccaceae</taxon>
        <taxon>Pseudooceanicola</taxon>
    </lineage>
</organism>
<reference evidence="7 8" key="1">
    <citation type="submission" date="2020-08" db="EMBL/GenBank/DDBJ databases">
        <title>Genome sequence of Rhodobacteraceae bacterium Lw-13e.</title>
        <authorList>
            <person name="Poehlein A."/>
            <person name="Wolter L."/>
            <person name="Daniel R."/>
            <person name="Brinkhoff T."/>
        </authorList>
    </citation>
    <scope>NUCLEOTIDE SEQUENCE [LARGE SCALE GENOMIC DNA]</scope>
    <source>
        <strain evidence="7 8">Lw-13e</strain>
    </source>
</reference>
<dbReference type="GO" id="GO:0022857">
    <property type="term" value="F:transmembrane transporter activity"/>
    <property type="evidence" value="ECO:0007669"/>
    <property type="project" value="InterPro"/>
</dbReference>
<dbReference type="InterPro" id="IPR036259">
    <property type="entry name" value="MFS_trans_sf"/>
</dbReference>